<dbReference type="RefSeq" id="WP_243360629.1">
    <property type="nucleotide sequence ID" value="NZ_JALGBH010000001.1"/>
</dbReference>
<feature type="chain" id="PRO_5045207913" description="DUF4198 domain-containing protein" evidence="1">
    <location>
        <begin position="19"/>
        <end position="248"/>
    </location>
</feature>
<name>A0ABS9ZV54_9SPHI</name>
<evidence type="ECO:0008006" key="4">
    <source>
        <dbReference type="Google" id="ProtNLM"/>
    </source>
</evidence>
<feature type="signal peptide" evidence="1">
    <location>
        <begin position="1"/>
        <end position="18"/>
    </location>
</feature>
<dbReference type="InterPro" id="IPR021457">
    <property type="entry name" value="DUF3108"/>
</dbReference>
<comment type="caution">
    <text evidence="2">The sequence shown here is derived from an EMBL/GenBank/DDBJ whole genome shotgun (WGS) entry which is preliminary data.</text>
</comment>
<dbReference type="Pfam" id="PF11306">
    <property type="entry name" value="DUF3108"/>
    <property type="match status" value="1"/>
</dbReference>
<gene>
    <name evidence="2" type="ORF">MMF97_06195</name>
</gene>
<proteinExistence type="predicted"/>
<accession>A0ABS9ZV54</accession>
<sequence length="248" mass="28947">MKKYLFLALIICSYLSHAQERITPVNAQNKQLKINRLKYGETEYLVYLTDTNFNRIGNSEIWKRKTSKAMFHGKEAVKFDFIRYHKDSLLIHTVNYCDLETLAPIYHVAQVYGKGVVAYNFEGAQMKPADTVAHNGALKRVPVNLTIPVISWEQDMETYPLLPITKVGQKFNIAFFDPNEQSPSYHTYEVYAKEDLTIGQGIKAKCWILKIDYGKGNYALFWLHENDLEVLKMKEYFNGKYRFKVKLY</sequence>
<organism evidence="2 3">
    <name type="scientific">Pedobacter montanisoli</name>
    <dbReference type="NCBI Taxonomy" id="2923277"/>
    <lineage>
        <taxon>Bacteria</taxon>
        <taxon>Pseudomonadati</taxon>
        <taxon>Bacteroidota</taxon>
        <taxon>Sphingobacteriia</taxon>
        <taxon>Sphingobacteriales</taxon>
        <taxon>Sphingobacteriaceae</taxon>
        <taxon>Pedobacter</taxon>
    </lineage>
</organism>
<reference evidence="2" key="1">
    <citation type="submission" date="2022-03" db="EMBL/GenBank/DDBJ databases">
        <authorList>
            <person name="Woo C.Y."/>
        </authorList>
    </citation>
    <scope>NUCLEOTIDE SEQUENCE</scope>
    <source>
        <strain evidence="2">CYS-01</strain>
    </source>
</reference>
<evidence type="ECO:0000313" key="3">
    <source>
        <dbReference type="Proteomes" id="UP001165460"/>
    </source>
</evidence>
<evidence type="ECO:0000256" key="1">
    <source>
        <dbReference type="SAM" id="SignalP"/>
    </source>
</evidence>
<evidence type="ECO:0000313" key="2">
    <source>
        <dbReference type="EMBL" id="MCJ0742297.1"/>
    </source>
</evidence>
<protein>
    <recommendedName>
        <fullName evidence="4">DUF4198 domain-containing protein</fullName>
    </recommendedName>
</protein>
<dbReference type="Proteomes" id="UP001165460">
    <property type="component" value="Unassembled WGS sequence"/>
</dbReference>
<dbReference type="EMBL" id="JALGBH010000001">
    <property type="protein sequence ID" value="MCJ0742297.1"/>
    <property type="molecule type" value="Genomic_DNA"/>
</dbReference>
<keyword evidence="1" id="KW-0732">Signal</keyword>
<keyword evidence="3" id="KW-1185">Reference proteome</keyword>